<feature type="region of interest" description="Disordered" evidence="3">
    <location>
        <begin position="95"/>
        <end position="121"/>
    </location>
</feature>
<reference evidence="9" key="1">
    <citation type="submission" date="2019-03" db="EMBL/GenBank/DDBJ databases">
        <authorList>
            <person name="Mank J."/>
            <person name="Almeida P."/>
        </authorList>
    </citation>
    <scope>NUCLEOTIDE SEQUENCE</scope>
    <source>
        <strain evidence="9">78183</strain>
    </source>
</reference>
<protein>
    <recommendedName>
        <fullName evidence="2">ATP-dependent DNA helicase</fullName>
        <ecNumber evidence="2">5.6.2.3</ecNumber>
    </recommendedName>
</protein>
<evidence type="ECO:0000259" key="8">
    <source>
        <dbReference type="Pfam" id="PF21530"/>
    </source>
</evidence>
<name>A0A6N2K345_SALVM</name>
<dbReference type="PANTHER" id="PTHR10492:SF57">
    <property type="entry name" value="ATP-DEPENDENT DNA HELICASE"/>
    <property type="match status" value="1"/>
</dbReference>
<dbReference type="Pfam" id="PF14214">
    <property type="entry name" value="Helitron_like_N"/>
    <property type="match status" value="1"/>
</dbReference>
<dbReference type="GO" id="GO:0003677">
    <property type="term" value="F:DNA binding"/>
    <property type="evidence" value="ECO:0007669"/>
    <property type="project" value="UniProtKB-KW"/>
</dbReference>
<dbReference type="InterPro" id="IPR003871">
    <property type="entry name" value="RFA1B/D_OB_1st"/>
</dbReference>
<feature type="domain" description="Replication protein A OB" evidence="7">
    <location>
        <begin position="1541"/>
        <end position="1626"/>
    </location>
</feature>
<evidence type="ECO:0000259" key="6">
    <source>
        <dbReference type="Pfam" id="PF14214"/>
    </source>
</evidence>
<dbReference type="InterPro" id="IPR049163">
    <property type="entry name" value="Pif1-like_2B_dom"/>
</dbReference>
<dbReference type="Gene3D" id="2.40.50.140">
    <property type="entry name" value="Nucleic acid-binding proteins"/>
    <property type="match status" value="3"/>
</dbReference>
<comment type="cofactor">
    <cofactor evidence="2">
        <name>Mg(2+)</name>
        <dbReference type="ChEBI" id="CHEBI:18420"/>
    </cofactor>
</comment>
<dbReference type="GO" id="GO:0043139">
    <property type="term" value="F:5'-3' DNA helicase activity"/>
    <property type="evidence" value="ECO:0007669"/>
    <property type="project" value="UniProtKB-EC"/>
</dbReference>
<dbReference type="GO" id="GO:0000723">
    <property type="term" value="P:telomere maintenance"/>
    <property type="evidence" value="ECO:0007669"/>
    <property type="project" value="InterPro"/>
</dbReference>
<evidence type="ECO:0000256" key="2">
    <source>
        <dbReference type="RuleBase" id="RU363044"/>
    </source>
</evidence>
<dbReference type="GO" id="GO:0005524">
    <property type="term" value="F:ATP binding"/>
    <property type="evidence" value="ECO:0007669"/>
    <property type="project" value="UniProtKB-KW"/>
</dbReference>
<dbReference type="Pfam" id="PF21530">
    <property type="entry name" value="Pif1_2B_dom"/>
    <property type="match status" value="1"/>
</dbReference>
<dbReference type="InterPro" id="IPR010285">
    <property type="entry name" value="DNA_helicase_pif1-like_DEAD"/>
</dbReference>
<evidence type="ECO:0000256" key="3">
    <source>
        <dbReference type="SAM" id="MobiDB-lite"/>
    </source>
</evidence>
<dbReference type="GO" id="GO:0006281">
    <property type="term" value="P:DNA repair"/>
    <property type="evidence" value="ECO:0007669"/>
    <property type="project" value="UniProtKB-KW"/>
</dbReference>
<keyword evidence="2" id="KW-0378">Hydrolase</keyword>
<organism evidence="9">
    <name type="scientific">Salix viminalis</name>
    <name type="common">Common osier</name>
    <name type="synonym">Basket willow</name>
    <dbReference type="NCBI Taxonomy" id="40686"/>
    <lineage>
        <taxon>Eukaryota</taxon>
        <taxon>Viridiplantae</taxon>
        <taxon>Streptophyta</taxon>
        <taxon>Embryophyta</taxon>
        <taxon>Tracheophyta</taxon>
        <taxon>Spermatophyta</taxon>
        <taxon>Magnoliopsida</taxon>
        <taxon>eudicotyledons</taxon>
        <taxon>Gunneridae</taxon>
        <taxon>Pentapetalae</taxon>
        <taxon>rosids</taxon>
        <taxon>fabids</taxon>
        <taxon>Malpighiales</taxon>
        <taxon>Salicaceae</taxon>
        <taxon>Saliceae</taxon>
        <taxon>Salix</taxon>
    </lineage>
</organism>
<comment type="similarity">
    <text evidence="2">Belongs to the helicase family.</text>
</comment>
<keyword evidence="1" id="KW-0238">DNA-binding</keyword>
<dbReference type="InterPro" id="IPR031657">
    <property type="entry name" value="REPA_OB_2"/>
</dbReference>
<dbReference type="Pfam" id="PF16900">
    <property type="entry name" value="REPA_OB_2"/>
    <property type="match status" value="1"/>
</dbReference>
<evidence type="ECO:0000259" key="4">
    <source>
        <dbReference type="Pfam" id="PF02721"/>
    </source>
</evidence>
<evidence type="ECO:0000259" key="5">
    <source>
        <dbReference type="Pfam" id="PF05970"/>
    </source>
</evidence>
<evidence type="ECO:0000259" key="7">
    <source>
        <dbReference type="Pfam" id="PF16900"/>
    </source>
</evidence>
<evidence type="ECO:0000256" key="1">
    <source>
        <dbReference type="ARBA" id="ARBA00023125"/>
    </source>
</evidence>
<dbReference type="Pfam" id="PF02721">
    <property type="entry name" value="DUF223"/>
    <property type="match status" value="1"/>
</dbReference>
<dbReference type="GO" id="GO:0016787">
    <property type="term" value="F:hydrolase activity"/>
    <property type="evidence" value="ECO:0007669"/>
    <property type="project" value="UniProtKB-KW"/>
</dbReference>
<sequence>MTRRRQHQQPDHHIESYPYSTTVFNDDFYPDTDEIYPVTDGSFIGVPSSLDTENAHQSLFDCDAHVGFHYEDPSMIASSSSGPSLRSKSNQAGHVDIITPSSSDNSPSLESNYQTEDQPNNVSSIIPDQYNIIGTLVKPLDFGDKSWKCQHCNALFWHAERLARSTKKNPSFTSCCANGKIKLPAAPDTPQFLDDLLNPDKGSLSIKFRHDIRAYNSMFAFTSMGAQIDNTVNSQPGPYIFKINGQCHHLMGSLLPIDAESPKFAQLYIFDTDNEIANRLHPFNNDNCQPSLDENVVKKLIDMLSQLDGDSKQYDDPSSNDVCGLIVGDIGESQTDRDIIIESYSRNLHRISKLHPKFMSLQYPLLFPYGEDGYHTDILFTNQEHYAPSKRQKVTMRAYYAYVIQERLGDSTLTKAVLRGDVNGSSTGKIILPSSLTGSPRYMINNYHDAMAICRYYGNPDLFITFTCNVNWPEIQREIKKSRNYKAEDKPDIIARVFRYKLNDMISFIKSGTPFGKTIADVCAIEFQKRGLPHTHLLIWLASEYKFRSPEDVDSVISAELPDKADDPHCYAIVSKFMLHGPCGIASPKAQCMKGNKCSKHFPKKFKESTVFGENGFVFYKRRNFPNSFVMKNGIALSNSYVVPYNRDLLIRYNAHVNVEICCQSMLIKYLFKYVSKGSDRCRVVVQGQINDEIKAYLNCRFICPYEAVWRLLQFPIHSRNPAVERLQIHLPMQHSIVFFGNQNLSSVLRKPGLNKTMLTGWFDRNKEDVEATQLYYSQFPNKYVWDARQKEWIYRTRGFSLGRITYVHPAAGELYFLKMLLNHVKGATSFEYLRCISGVVYPTFQLACKALGLLGDDKEWAEAFSEAILTASSSQLRQLFVNNQIIIFLPHDLHFSDDELKNYVLYELEQLFNASATSLKDYDLPLPNDRLMSEIRNNLLREELNYDISELRSNNAATISLLNTCQKKIYDRVMESISRKQQSLIFVYGHGGTGKTFLYHSLINRIRSEGLIVLAVASSGIASILLPGGHTAHSRFKIPLAINENSTCEIKKNTHLSRLIEMTTLIVWDEAPMNNRYCFETLDRSLRDILGQTGHSNHNQPFGGKSILLGGDYRQILPVIPGGTKEDIINASLSSSPLWPKFEIMLLKQNMRLSINGLGSDEINEIKAFAEWILKIGDGELCDIPFFNELDESLIKIPNDLQLHTSGDPVEAMVSAIYPGIEQPTLESSYFKERAIVTPKNITVTEINNFILGVTHGSQRIYLSSDSIDASSGDDDNINLLYPLEFINQLEFSGVPSHILALKTGVPIMLLRNLSPMIGLCNGTRLIITQLADRVIEAQIITGSHIGDKVFIPRIVFPINDSKCPFTIKRRQFPIRLCYAMTINKSQGQSLKFVGVFLKEQVFTHGQLLMAVPLKNIKKYLFYPLIQARVCRVWMPMQNGHTSSFNCLLVDHEGGVIQGSSKARDAAFFNQNITEGCYIQIKDFYTYENRGVNVVADHEAIIDLKSDTKIVHLDSVKHDVPRYYFHLIDFAHVLTKGKESRILTDVMGRLKAIQPIEKILVQGRRLEDKKEFIIENIRGEDLRVTLWGDVARSFDDNIVNTEESPIIVIFAGFRVTEYRGAPNLTGTAASLWYFNPNIPEVLPYKQFYSQTPLDVHKLPPSLNAVVSLDQQINENRKTIKEILCMDPYQHKNMRFTCRASITDYDLFNGWWCKTCPKCTKTLSGPSDNLRCFEHGTPDSTPIPWFKVNCIVTDGKDVTNFFLSGKTAENFFNASAHHLVYDKKYVDPYTIPPQMTELLNKMKIFQLRFGAYKSSLNRCDMYVTNVFDESTKQSSVTQSEQLGVECSTTPTTVIVEESSIVQPDILTLMTPPHSISPSQHQQSFVLDDTNKDTFNPKAKKTLDFTDAHSENINLKQKGIILDEKDELPAKKKKNNLSPPSKVVLLIIWDLPI</sequence>
<dbReference type="EMBL" id="CAADRP010000080">
    <property type="protein sequence ID" value="VFU22664.1"/>
    <property type="molecule type" value="Genomic_DNA"/>
</dbReference>
<accession>A0A6N2K345</accession>
<dbReference type="InterPro" id="IPR012340">
    <property type="entry name" value="NA-bd_OB-fold"/>
</dbReference>
<feature type="domain" description="DNA helicase Pif1-like DEAD-box helicase" evidence="5">
    <location>
        <begin position="963"/>
        <end position="1182"/>
    </location>
</feature>
<feature type="domain" description="Helitron helicase-like" evidence="6">
    <location>
        <begin position="390"/>
        <end position="539"/>
    </location>
</feature>
<dbReference type="GO" id="GO:0006310">
    <property type="term" value="P:DNA recombination"/>
    <property type="evidence" value="ECO:0007669"/>
    <property type="project" value="UniProtKB-KW"/>
</dbReference>
<dbReference type="EC" id="5.6.2.3" evidence="2"/>
<dbReference type="PANTHER" id="PTHR10492">
    <property type="match status" value="1"/>
</dbReference>
<keyword evidence="2" id="KW-0067">ATP-binding</keyword>
<keyword evidence="2" id="KW-0233">DNA recombination</keyword>
<dbReference type="InterPro" id="IPR025476">
    <property type="entry name" value="Helitron_helicase-like"/>
</dbReference>
<keyword evidence="2" id="KW-0234">DNA repair</keyword>
<dbReference type="InterPro" id="IPR027417">
    <property type="entry name" value="P-loop_NTPase"/>
</dbReference>
<comment type="catalytic activity">
    <reaction evidence="2">
        <text>ATP + H2O = ADP + phosphate + H(+)</text>
        <dbReference type="Rhea" id="RHEA:13065"/>
        <dbReference type="ChEBI" id="CHEBI:15377"/>
        <dbReference type="ChEBI" id="CHEBI:15378"/>
        <dbReference type="ChEBI" id="CHEBI:30616"/>
        <dbReference type="ChEBI" id="CHEBI:43474"/>
        <dbReference type="ChEBI" id="CHEBI:456216"/>
        <dbReference type="EC" id="5.6.2.3"/>
    </reaction>
</comment>
<gene>
    <name evidence="9" type="ORF">SVIM_LOCUS26495</name>
</gene>
<keyword evidence="2" id="KW-0227">DNA damage</keyword>
<keyword evidence="2" id="KW-0347">Helicase</keyword>
<evidence type="ECO:0000313" key="9">
    <source>
        <dbReference type="EMBL" id="VFU22664.1"/>
    </source>
</evidence>
<feature type="compositionally biased region" description="Low complexity" evidence="3">
    <location>
        <begin position="100"/>
        <end position="112"/>
    </location>
</feature>
<feature type="domain" description="DNA helicase Pif1-like 2B" evidence="8">
    <location>
        <begin position="1286"/>
        <end position="1332"/>
    </location>
</feature>
<dbReference type="Gene3D" id="3.40.50.300">
    <property type="entry name" value="P-loop containing nucleotide triphosphate hydrolases"/>
    <property type="match status" value="1"/>
</dbReference>
<dbReference type="SUPFAM" id="SSF50249">
    <property type="entry name" value="Nucleic acid-binding proteins"/>
    <property type="match status" value="3"/>
</dbReference>
<dbReference type="SUPFAM" id="SSF52540">
    <property type="entry name" value="P-loop containing nucleoside triphosphate hydrolases"/>
    <property type="match status" value="2"/>
</dbReference>
<keyword evidence="2" id="KW-0547">Nucleotide-binding</keyword>
<feature type="domain" description="Replication protein A 70 kDa DNA-binding subunit B/D first OB fold" evidence="4">
    <location>
        <begin position="1415"/>
        <end position="1512"/>
    </location>
</feature>
<dbReference type="Pfam" id="PF05970">
    <property type="entry name" value="PIF1"/>
    <property type="match status" value="1"/>
</dbReference>
<dbReference type="CDD" id="cd04481">
    <property type="entry name" value="RPA1_DBD_B_like"/>
    <property type="match status" value="1"/>
</dbReference>
<proteinExistence type="inferred from homology"/>